<dbReference type="PANTHER" id="PTHR47532:SF1">
    <property type="entry name" value="RETINAL-BINDING PROTEIN"/>
    <property type="match status" value="1"/>
</dbReference>
<organism evidence="1 2">
    <name type="scientific">Lactuca sativa</name>
    <name type="common">Garden lettuce</name>
    <dbReference type="NCBI Taxonomy" id="4236"/>
    <lineage>
        <taxon>Eukaryota</taxon>
        <taxon>Viridiplantae</taxon>
        <taxon>Streptophyta</taxon>
        <taxon>Embryophyta</taxon>
        <taxon>Tracheophyta</taxon>
        <taxon>Spermatophyta</taxon>
        <taxon>Magnoliopsida</taxon>
        <taxon>eudicotyledons</taxon>
        <taxon>Gunneridae</taxon>
        <taxon>Pentapetalae</taxon>
        <taxon>asterids</taxon>
        <taxon>campanulids</taxon>
        <taxon>Asterales</taxon>
        <taxon>Asteraceae</taxon>
        <taxon>Cichorioideae</taxon>
        <taxon>Cichorieae</taxon>
        <taxon>Lactucinae</taxon>
        <taxon>Lactuca</taxon>
    </lineage>
</organism>
<proteinExistence type="predicted"/>
<accession>A0A9R1X0B7</accession>
<evidence type="ECO:0008006" key="3">
    <source>
        <dbReference type="Google" id="ProtNLM"/>
    </source>
</evidence>
<dbReference type="EMBL" id="NBSK02000008">
    <property type="protein sequence ID" value="KAJ0193464.1"/>
    <property type="molecule type" value="Genomic_DNA"/>
</dbReference>
<dbReference type="AlphaFoldDB" id="A0A9R1X0B7"/>
<name>A0A9R1X0B7_LACSA</name>
<gene>
    <name evidence="1" type="ORF">LSAT_V11C800392750</name>
</gene>
<dbReference type="Proteomes" id="UP000235145">
    <property type="component" value="Unassembled WGS sequence"/>
</dbReference>
<dbReference type="InterPro" id="IPR036598">
    <property type="entry name" value="GOLD_dom_sf"/>
</dbReference>
<reference evidence="1 2" key="1">
    <citation type="journal article" date="2017" name="Nat. Commun.">
        <title>Genome assembly with in vitro proximity ligation data and whole-genome triplication in lettuce.</title>
        <authorList>
            <person name="Reyes-Chin-Wo S."/>
            <person name="Wang Z."/>
            <person name="Yang X."/>
            <person name="Kozik A."/>
            <person name="Arikit S."/>
            <person name="Song C."/>
            <person name="Xia L."/>
            <person name="Froenicke L."/>
            <person name="Lavelle D.O."/>
            <person name="Truco M.J."/>
            <person name="Xia R."/>
            <person name="Zhu S."/>
            <person name="Xu C."/>
            <person name="Xu H."/>
            <person name="Xu X."/>
            <person name="Cox K."/>
            <person name="Korf I."/>
            <person name="Meyers B.C."/>
            <person name="Michelmore R.W."/>
        </authorList>
    </citation>
    <scope>NUCLEOTIDE SEQUENCE [LARGE SCALE GENOMIC DNA]</scope>
    <source>
        <strain evidence="2">cv. Salinas</strain>
        <tissue evidence="1">Seedlings</tissue>
    </source>
</reference>
<sequence length="118" mass="13434">MQVYEGLHVLTNKVPLDDQKGSIDFSQENKLIMHPYYFTSQCLRSVFLNDIEFCVEHTSSTGQKIGNFCTVMAGNYTLVWDNLYSTFFKKALRYKVDCIPPVVEPVPSIESEDGEGII</sequence>
<comment type="caution">
    <text evidence="1">The sequence shown here is derived from an EMBL/GenBank/DDBJ whole genome shotgun (WGS) entry which is preliminary data.</text>
</comment>
<evidence type="ECO:0000313" key="2">
    <source>
        <dbReference type="Proteomes" id="UP000235145"/>
    </source>
</evidence>
<dbReference type="SUPFAM" id="SSF101576">
    <property type="entry name" value="Supernatant protein factor (SPF), C-terminal domain"/>
    <property type="match status" value="1"/>
</dbReference>
<keyword evidence="2" id="KW-1185">Reference proteome</keyword>
<protein>
    <recommendedName>
        <fullName evidence="3">GOLD domain-containing protein</fullName>
    </recommendedName>
</protein>
<dbReference type="PANTHER" id="PTHR47532">
    <property type="entry name" value="RETINAL-BINDING PROTEIN"/>
    <property type="match status" value="1"/>
</dbReference>
<evidence type="ECO:0000313" key="1">
    <source>
        <dbReference type="EMBL" id="KAJ0193464.1"/>
    </source>
</evidence>
<dbReference type="Gene3D" id="2.60.120.680">
    <property type="entry name" value="GOLD domain"/>
    <property type="match status" value="1"/>
</dbReference>